<evidence type="ECO:0000259" key="1">
    <source>
        <dbReference type="Pfam" id="PF09836"/>
    </source>
</evidence>
<evidence type="ECO:0000313" key="3">
    <source>
        <dbReference type="Proteomes" id="UP000000270"/>
    </source>
</evidence>
<organism evidence="2 3">
    <name type="scientific">Azorhizobium caulinodans (strain ATCC 43989 / DSM 5975 / JCM 20966 / LMG 6465 / NBRC 14845 / NCIMB 13405 / ORS 571)</name>
    <dbReference type="NCBI Taxonomy" id="438753"/>
    <lineage>
        <taxon>Bacteria</taxon>
        <taxon>Pseudomonadati</taxon>
        <taxon>Pseudomonadota</taxon>
        <taxon>Alphaproteobacteria</taxon>
        <taxon>Hyphomicrobiales</taxon>
        <taxon>Xanthobacteraceae</taxon>
        <taxon>Azorhizobium</taxon>
    </lineage>
</organism>
<dbReference type="Pfam" id="PF09836">
    <property type="entry name" value="DUF2063"/>
    <property type="match status" value="1"/>
</dbReference>
<proteinExistence type="predicted"/>
<dbReference type="AlphaFoldDB" id="A8IEF8"/>
<name>A8IEF8_AZOC5</name>
<dbReference type="HOGENOM" id="CLU_086594_0_1_5"/>
<dbReference type="EMBL" id="AP009384">
    <property type="protein sequence ID" value="BAF89484.1"/>
    <property type="molecule type" value="Genomic_DNA"/>
</dbReference>
<dbReference type="eggNOG" id="COG3219">
    <property type="taxonomic scope" value="Bacteria"/>
</dbReference>
<sequence length="260" mass="27494">MMSALPAAQSAFAAALTTADAPMPVGLVCWTGAPPERRFEVYRNNVRASLTSALATAFPAVERVVGAEFFAAMAQAYVQAHPPRSPVLLGYGADFADFVAGFEPAEALPYLADVARLETLRRRAYHAADTLPLALDALSAVPPEAMADLTFTAHPALGVLRSPFPVHTIWAMNAGEVPLRPIEDWAPEDVLVSRPQMRVSVSRLPVGAAVFIEHLTAGRNLADALEAAEAMASGFDVVTALGLALTAGAFSAIHWEAPHD</sequence>
<gene>
    <name evidence="2" type="ordered locus">AZC_3486</name>
</gene>
<reference evidence="2 3" key="5">
    <citation type="journal article" date="2010" name="Appl. Environ. Microbiol.">
        <title>phrR-like gene praR of Azorhizobium caulinodans ORS571 is essential for symbiosis with Sesbania rostrata and is involved in expression of reb genes.</title>
        <authorList>
            <person name="Akiba N."/>
            <person name="Aono T."/>
            <person name="Toyazaki H."/>
            <person name="Sato S."/>
            <person name="Oyaizu H."/>
        </authorList>
    </citation>
    <scope>NUCLEOTIDE SEQUENCE [LARGE SCALE GENOMIC DNA]</scope>
    <source>
        <strain evidence="3">ATCC 43989 / DSM 5975 / JCM 20966 / LMG 6465 / NBRC 14845 / NCIMB 13405 / ORS 571</strain>
    </source>
</reference>
<reference evidence="2 3" key="1">
    <citation type="journal article" date="2007" name="Appl. Environ. Microbiol.">
        <title>Rhizobial factors required for stem nodule maturation and maintenance in Sesbania rostrata-Azorhizobium caulinodans ORS571 symbiosis.</title>
        <authorList>
            <person name="Suzuki S."/>
            <person name="Aono T."/>
            <person name="Lee KB."/>
            <person name="Suzuki T."/>
            <person name="Liu CT."/>
            <person name="Miwa H."/>
            <person name="Wakao S."/>
            <person name="Iki T."/>
            <person name="Oyaizu H."/>
        </authorList>
    </citation>
    <scope>NUCLEOTIDE SEQUENCE [LARGE SCALE GENOMIC DNA]</scope>
    <source>
        <strain evidence="3">ATCC 43989 / DSM 5975 / JCM 20966 / LMG 6465 / NBRC 14845 / NCIMB 13405 / ORS 571</strain>
    </source>
</reference>
<accession>A8IEF8</accession>
<reference evidence="3" key="2">
    <citation type="submission" date="2007-04" db="EMBL/GenBank/DDBJ databases">
        <title>Complete genome sequence of the nitrogen-fixing bacterium Azorhizobium caulinodans ORS571.</title>
        <authorList>
            <person name="Lee K.B."/>
            <person name="Backer P.D."/>
            <person name="Aono T."/>
            <person name="Liu C.T."/>
            <person name="Suzuki S."/>
            <person name="Suzuki T."/>
            <person name="Kaneko T."/>
            <person name="Yamada M."/>
            <person name="Tabata S."/>
            <person name="Kupfer D.M."/>
            <person name="Najar F.Z."/>
            <person name="Wiley G.B."/>
            <person name="Roe B."/>
            <person name="Binnewies T."/>
            <person name="Ussery D."/>
            <person name="Vereecke D."/>
            <person name="Gevers D."/>
            <person name="Holsters M."/>
            <person name="Oyaizu H."/>
        </authorList>
    </citation>
    <scope>NUCLEOTIDE SEQUENCE [LARGE SCALE GENOMIC DNA]</scope>
    <source>
        <strain evidence="3">ATCC 43989 / DSM 5975 / JCM 20966 / LMG 6465 / NBRC 14845 / NCIMB 13405 / ORS 571</strain>
    </source>
</reference>
<evidence type="ECO:0000313" key="2">
    <source>
        <dbReference type="EMBL" id="BAF89484.1"/>
    </source>
</evidence>
<keyword evidence="3" id="KW-1185">Reference proteome</keyword>
<dbReference type="KEGG" id="azc:AZC_3486"/>
<dbReference type="RefSeq" id="WP_012172009.1">
    <property type="nucleotide sequence ID" value="NC_009937.1"/>
</dbReference>
<reference evidence="2 3" key="4">
    <citation type="journal article" date="2009" name="Appl. Environ. Microbiol.">
        <title>Comparative genome-wide transcriptional profiling of Azorhizobium caulinodans ORS571 grown under free-living and symbiotic conditions.</title>
        <authorList>
            <person name="Tsukada S."/>
            <person name="Aono T."/>
            <person name="Akiba N."/>
            <person name="Lee KB."/>
            <person name="Liu CT."/>
            <person name="Toyazaki H."/>
            <person name="Oyaizu H."/>
        </authorList>
    </citation>
    <scope>NUCLEOTIDE SEQUENCE [LARGE SCALE GENOMIC DNA]</scope>
    <source>
        <strain evidence="3">ATCC 43989 / DSM 5975 / JCM 20966 / LMG 6465 / NBRC 14845 / NCIMB 13405 / ORS 571</strain>
    </source>
</reference>
<protein>
    <recommendedName>
        <fullName evidence="1">Putative DNA-binding domain-containing protein</fullName>
    </recommendedName>
</protein>
<dbReference type="STRING" id="438753.AZC_3486"/>
<reference evidence="2 3" key="6">
    <citation type="journal article" date="2011" name="Appl. Environ. Microbiol.">
        <title>Involvement of the azorhizobial chromosome partition gene (parA) in the onset of bacteroid differentiation during Sesbania rostrata stem nodule development.</title>
        <authorList>
            <person name="Liu CT."/>
            <person name="Lee KB."/>
            <person name="Wang YS."/>
            <person name="Peng MH."/>
            <person name="Lee KT."/>
            <person name="Suzuki S."/>
            <person name="Suzuki T."/>
            <person name="Oyaizu H."/>
        </authorList>
    </citation>
    <scope>NUCLEOTIDE SEQUENCE [LARGE SCALE GENOMIC DNA]</scope>
    <source>
        <strain evidence="3">ATCC 43989 / DSM 5975 / JCM 20966 / LMG 6465 / NBRC 14845 / NCIMB 13405 / ORS 571</strain>
    </source>
</reference>
<dbReference type="Proteomes" id="UP000000270">
    <property type="component" value="Chromosome"/>
</dbReference>
<dbReference type="InterPro" id="IPR018640">
    <property type="entry name" value="DUF2063"/>
</dbReference>
<dbReference type="Gene3D" id="1.10.150.690">
    <property type="entry name" value="DUF2063"/>
    <property type="match status" value="1"/>
</dbReference>
<dbReference type="InterPro" id="IPR044922">
    <property type="entry name" value="DUF2063_N_sf"/>
</dbReference>
<reference evidence="2 3" key="3">
    <citation type="journal article" date="2008" name="BMC Genomics">
        <title>The genome of the versatile nitrogen fixer Azorhizobium caulinodans ORS571.</title>
        <authorList>
            <person name="Lee KB."/>
            <person name="Backer P.D."/>
            <person name="Aono T."/>
            <person name="Liu CT."/>
            <person name="Suzuki S."/>
            <person name="Suzuki T."/>
            <person name="Kaneko T."/>
            <person name="Yamada M."/>
            <person name="Tabata S."/>
            <person name="Kupfer D.M."/>
            <person name="Najar F.Z."/>
            <person name="Wiley G.B."/>
            <person name="Roe B."/>
            <person name="Binnewies T.T."/>
            <person name="Ussery D.W."/>
            <person name="D'Haeze W."/>
            <person name="Herder J.D."/>
            <person name="Gevers D."/>
            <person name="Vereecke D."/>
            <person name="Holsters M."/>
            <person name="Oyaizu H."/>
        </authorList>
    </citation>
    <scope>NUCLEOTIDE SEQUENCE [LARGE SCALE GENOMIC DNA]</scope>
    <source>
        <strain evidence="3">ATCC 43989 / DSM 5975 / JCM 20966 / LMG 6465 / NBRC 14845 / NCIMB 13405 / ORS 571</strain>
    </source>
</reference>
<feature type="domain" description="Putative DNA-binding" evidence="1">
    <location>
        <begin position="8"/>
        <end position="99"/>
    </location>
</feature>